<proteinExistence type="predicted"/>
<dbReference type="EMBL" id="ML993993">
    <property type="protein sequence ID" value="KAF2201055.1"/>
    <property type="molecule type" value="Genomic_DNA"/>
</dbReference>
<dbReference type="Proteomes" id="UP000799536">
    <property type="component" value="Unassembled WGS sequence"/>
</dbReference>
<comment type="caution">
    <text evidence="1">The sequence shown here is derived from an EMBL/GenBank/DDBJ whole genome shotgun (WGS) entry which is preliminary data.</text>
</comment>
<keyword evidence="2" id="KW-1185">Reference proteome</keyword>
<organism evidence="1 2">
    <name type="scientific">Delitschia confertaspora ATCC 74209</name>
    <dbReference type="NCBI Taxonomy" id="1513339"/>
    <lineage>
        <taxon>Eukaryota</taxon>
        <taxon>Fungi</taxon>
        <taxon>Dikarya</taxon>
        <taxon>Ascomycota</taxon>
        <taxon>Pezizomycotina</taxon>
        <taxon>Dothideomycetes</taxon>
        <taxon>Pleosporomycetidae</taxon>
        <taxon>Pleosporales</taxon>
        <taxon>Delitschiaceae</taxon>
        <taxon>Delitschia</taxon>
    </lineage>
</organism>
<name>A0A9P4JKY3_9PLEO</name>
<sequence length="82" mass="9120">MFPSHCGCSVKRHPFRAQRTTQPVQRLLFLAVFIGLREIVLLPKLRSILFILLRGGLVAYLFKTKSKVSVGLCVSAAAFFVG</sequence>
<reference evidence="1" key="1">
    <citation type="journal article" date="2020" name="Stud. Mycol.">
        <title>101 Dothideomycetes genomes: a test case for predicting lifestyles and emergence of pathogens.</title>
        <authorList>
            <person name="Haridas S."/>
            <person name="Albert R."/>
            <person name="Binder M."/>
            <person name="Bloem J."/>
            <person name="Labutti K."/>
            <person name="Salamov A."/>
            <person name="Andreopoulos B."/>
            <person name="Baker S."/>
            <person name="Barry K."/>
            <person name="Bills G."/>
            <person name="Bluhm B."/>
            <person name="Cannon C."/>
            <person name="Castanera R."/>
            <person name="Culley D."/>
            <person name="Daum C."/>
            <person name="Ezra D."/>
            <person name="Gonzalez J."/>
            <person name="Henrissat B."/>
            <person name="Kuo A."/>
            <person name="Liang C."/>
            <person name="Lipzen A."/>
            <person name="Lutzoni F."/>
            <person name="Magnuson J."/>
            <person name="Mondo S."/>
            <person name="Nolan M."/>
            <person name="Ohm R."/>
            <person name="Pangilinan J."/>
            <person name="Park H.-J."/>
            <person name="Ramirez L."/>
            <person name="Alfaro M."/>
            <person name="Sun H."/>
            <person name="Tritt A."/>
            <person name="Yoshinaga Y."/>
            <person name="Zwiers L.-H."/>
            <person name="Turgeon B."/>
            <person name="Goodwin S."/>
            <person name="Spatafora J."/>
            <person name="Crous P."/>
            <person name="Grigoriev I."/>
        </authorList>
    </citation>
    <scope>NUCLEOTIDE SEQUENCE</scope>
    <source>
        <strain evidence="1">ATCC 74209</strain>
    </source>
</reference>
<dbReference type="AlphaFoldDB" id="A0A9P4JKY3"/>
<evidence type="ECO:0000313" key="1">
    <source>
        <dbReference type="EMBL" id="KAF2201055.1"/>
    </source>
</evidence>
<accession>A0A9P4JKY3</accession>
<gene>
    <name evidence="1" type="ORF">GQ43DRAFT_440969</name>
</gene>
<protein>
    <submittedName>
        <fullName evidence="1">Uncharacterized protein</fullName>
    </submittedName>
</protein>
<evidence type="ECO:0000313" key="2">
    <source>
        <dbReference type="Proteomes" id="UP000799536"/>
    </source>
</evidence>